<organism evidence="3 4">
    <name type="scientific">Lipomyces starkeyi NRRL Y-11557</name>
    <dbReference type="NCBI Taxonomy" id="675824"/>
    <lineage>
        <taxon>Eukaryota</taxon>
        <taxon>Fungi</taxon>
        <taxon>Dikarya</taxon>
        <taxon>Ascomycota</taxon>
        <taxon>Saccharomycotina</taxon>
        <taxon>Lipomycetes</taxon>
        <taxon>Lipomycetales</taxon>
        <taxon>Lipomycetaceae</taxon>
        <taxon>Lipomyces</taxon>
    </lineage>
</organism>
<dbReference type="Gene3D" id="2.30.30.140">
    <property type="match status" value="1"/>
</dbReference>
<reference evidence="3 4" key="1">
    <citation type="journal article" date="2016" name="Proc. Natl. Acad. Sci. U.S.A.">
        <title>Comparative genomics of biotechnologically important yeasts.</title>
        <authorList>
            <person name="Riley R."/>
            <person name="Haridas S."/>
            <person name="Wolfe K.H."/>
            <person name="Lopes M.R."/>
            <person name="Hittinger C.T."/>
            <person name="Goeker M."/>
            <person name="Salamov A.A."/>
            <person name="Wisecaver J.H."/>
            <person name="Long T.M."/>
            <person name="Calvey C.H."/>
            <person name="Aerts A.L."/>
            <person name="Barry K.W."/>
            <person name="Choi C."/>
            <person name="Clum A."/>
            <person name="Coughlan A.Y."/>
            <person name="Deshpande S."/>
            <person name="Douglass A.P."/>
            <person name="Hanson S.J."/>
            <person name="Klenk H.-P."/>
            <person name="LaButti K.M."/>
            <person name="Lapidus A."/>
            <person name="Lindquist E.A."/>
            <person name="Lipzen A.M."/>
            <person name="Meier-Kolthoff J.P."/>
            <person name="Ohm R.A."/>
            <person name="Otillar R.P."/>
            <person name="Pangilinan J.L."/>
            <person name="Peng Y."/>
            <person name="Rokas A."/>
            <person name="Rosa C.A."/>
            <person name="Scheuner C."/>
            <person name="Sibirny A.A."/>
            <person name="Slot J.C."/>
            <person name="Stielow J.B."/>
            <person name="Sun H."/>
            <person name="Kurtzman C.P."/>
            <person name="Blackwell M."/>
            <person name="Grigoriev I.V."/>
            <person name="Jeffries T.W."/>
        </authorList>
    </citation>
    <scope>NUCLEOTIDE SEQUENCE [LARGE SCALE GENOMIC DNA]</scope>
    <source>
        <strain evidence="3 4">NRRL Y-11557</strain>
    </source>
</reference>
<name>A0A1E3PY21_LIPST</name>
<dbReference type="CDD" id="cd05840">
    <property type="entry name" value="PWWP_ScIOC4-like"/>
    <property type="match status" value="1"/>
</dbReference>
<evidence type="ECO:0000313" key="4">
    <source>
        <dbReference type="Proteomes" id="UP000094385"/>
    </source>
</evidence>
<dbReference type="Proteomes" id="UP000094385">
    <property type="component" value="Unassembled WGS sequence"/>
</dbReference>
<dbReference type="SUPFAM" id="SSF63748">
    <property type="entry name" value="Tudor/PWWP/MBT"/>
    <property type="match status" value="1"/>
</dbReference>
<evidence type="ECO:0000259" key="2">
    <source>
        <dbReference type="PROSITE" id="PS50812"/>
    </source>
</evidence>
<dbReference type="SMART" id="SM00293">
    <property type="entry name" value="PWWP"/>
    <property type="match status" value="1"/>
</dbReference>
<protein>
    <recommendedName>
        <fullName evidence="2">PWWP domain-containing protein</fullName>
    </recommendedName>
</protein>
<feature type="region of interest" description="Disordered" evidence="1">
    <location>
        <begin position="273"/>
        <end position="375"/>
    </location>
</feature>
<evidence type="ECO:0000313" key="3">
    <source>
        <dbReference type="EMBL" id="ODQ70174.1"/>
    </source>
</evidence>
<dbReference type="InterPro" id="IPR035503">
    <property type="entry name" value="IOC4-like_PWWP"/>
</dbReference>
<keyword evidence="4" id="KW-1185">Reference proteome</keyword>
<dbReference type="InterPro" id="IPR000313">
    <property type="entry name" value="PWWP_dom"/>
</dbReference>
<dbReference type="AlphaFoldDB" id="A0A1E3PY21"/>
<gene>
    <name evidence="3" type="ORF">LIPSTDRAFT_6262</name>
</gene>
<dbReference type="STRING" id="675824.A0A1E3PY21"/>
<dbReference type="EMBL" id="KV454301">
    <property type="protein sequence ID" value="ODQ70174.1"/>
    <property type="molecule type" value="Genomic_DNA"/>
</dbReference>
<feature type="compositionally biased region" description="Low complexity" evidence="1">
    <location>
        <begin position="359"/>
        <end position="371"/>
    </location>
</feature>
<feature type="domain" description="PWWP" evidence="2">
    <location>
        <begin position="154"/>
        <end position="241"/>
    </location>
</feature>
<feature type="compositionally biased region" description="Low complexity" evidence="1">
    <location>
        <begin position="34"/>
        <end position="43"/>
    </location>
</feature>
<feature type="compositionally biased region" description="Low complexity" evidence="1">
    <location>
        <begin position="15"/>
        <end position="27"/>
    </location>
</feature>
<feature type="compositionally biased region" description="Low complexity" evidence="1">
    <location>
        <begin position="116"/>
        <end position="128"/>
    </location>
</feature>
<feature type="compositionally biased region" description="Polar residues" evidence="1">
    <location>
        <begin position="96"/>
        <end position="107"/>
    </location>
</feature>
<proteinExistence type="predicted"/>
<dbReference type="Pfam" id="PF00855">
    <property type="entry name" value="PWWP"/>
    <property type="match status" value="1"/>
</dbReference>
<accession>A0A1E3PY21</accession>
<dbReference type="PROSITE" id="PS50812">
    <property type="entry name" value="PWWP"/>
    <property type="match status" value="1"/>
</dbReference>
<feature type="compositionally biased region" description="Acidic residues" evidence="1">
    <location>
        <begin position="287"/>
        <end position="304"/>
    </location>
</feature>
<evidence type="ECO:0000256" key="1">
    <source>
        <dbReference type="SAM" id="MobiDB-lite"/>
    </source>
</evidence>
<dbReference type="OrthoDB" id="62853at2759"/>
<feature type="compositionally biased region" description="Basic and acidic residues" evidence="1">
    <location>
        <begin position="51"/>
        <end position="68"/>
    </location>
</feature>
<sequence length="514" mass="55843">MSNDATKVEAVVTEAPPVDGAPVVDAPKTVNQHAPAAAQEATATSGESDAYEGKKEGATTDSGKLAEKLEEEEESKSAEPAAEESASEKSKEPAVNESTSQQPTTKKSITEEATVEPEGQAEAAAEPEQPVKKVAKKKSPSKSVSTPTKASYLPGAVVLAKLKGFPPWPAMVLADAFLPPHILKLKPKAFTGTPGSARIKRKGSSVEEEDASLPSIFPVRFFNDDNYMWASRSDLKPLSSEQAQKYVDAVSDKPSKKDKSLVSAYKVAIDPPTLEKFAHGNSVHASEEEEEEDVEMEEAEDEGSVTEKKSKKRKIAKGGDEDAEAHTPATKRKKRESKANGSAKKANGDAAKEKKTPKKTPSSGKKTSAASLRESLEERTKQVLYVRHKLQKAFLTRDKPPAEEEMDTMDKFFTKLENFQGLEISIIRNTKINKVLKGIHKLTEIPLDEKFKFRERSKKMLELWNHMFEGISSPAPAETSPKPAAAVPAVAEEALIEKPAEQPTEVTVEAESND</sequence>
<feature type="region of interest" description="Disordered" evidence="1">
    <location>
        <begin position="1"/>
        <end position="149"/>
    </location>
</feature>